<evidence type="ECO:0000313" key="4">
    <source>
        <dbReference type="Proteomes" id="UP001146793"/>
    </source>
</evidence>
<dbReference type="Pfam" id="PF05345">
    <property type="entry name" value="He_PIG"/>
    <property type="match status" value="3"/>
</dbReference>
<feature type="domain" description="Dystroglycan-type cadherin-like" evidence="2">
    <location>
        <begin position="584"/>
        <end position="682"/>
    </location>
</feature>
<name>A0AAV8A8G9_9EUKA</name>
<dbReference type="GO" id="GO:0005509">
    <property type="term" value="F:calcium ion binding"/>
    <property type="evidence" value="ECO:0007669"/>
    <property type="project" value="InterPro"/>
</dbReference>
<dbReference type="InterPro" id="IPR015919">
    <property type="entry name" value="Cadherin-like_sf"/>
</dbReference>
<dbReference type="SMART" id="SM00736">
    <property type="entry name" value="CADG"/>
    <property type="match status" value="3"/>
</dbReference>
<proteinExistence type="predicted"/>
<gene>
    <name evidence="3" type="ORF">M0812_06762</name>
</gene>
<feature type="domain" description="Dystroglycan-type cadherin-like" evidence="2">
    <location>
        <begin position="683"/>
        <end position="781"/>
    </location>
</feature>
<keyword evidence="1" id="KW-1133">Transmembrane helix</keyword>
<reference evidence="3" key="1">
    <citation type="submission" date="2022-08" db="EMBL/GenBank/DDBJ databases">
        <title>Novel sulphate-reducing endosymbionts in the free-living metamonad Anaeramoeba.</title>
        <authorList>
            <person name="Jerlstrom-Hultqvist J."/>
            <person name="Cepicka I."/>
            <person name="Gallot-Lavallee L."/>
            <person name="Salas-Leiva D."/>
            <person name="Curtis B.A."/>
            <person name="Zahonova K."/>
            <person name="Pipaliya S."/>
            <person name="Dacks J."/>
            <person name="Roger A.J."/>
        </authorList>
    </citation>
    <scope>NUCLEOTIDE SEQUENCE</scope>
    <source>
        <strain evidence="3">Busselton2</strain>
    </source>
</reference>
<keyword evidence="1" id="KW-0812">Transmembrane</keyword>
<dbReference type="EMBL" id="JANTQA010000012">
    <property type="protein sequence ID" value="KAJ3450578.1"/>
    <property type="molecule type" value="Genomic_DNA"/>
</dbReference>
<dbReference type="Gene3D" id="2.60.40.10">
    <property type="entry name" value="Immunoglobulins"/>
    <property type="match status" value="3"/>
</dbReference>
<feature type="domain" description="Dystroglycan-type cadherin-like" evidence="2">
    <location>
        <begin position="483"/>
        <end position="583"/>
    </location>
</feature>
<dbReference type="SUPFAM" id="SSF49313">
    <property type="entry name" value="Cadherin-like"/>
    <property type="match status" value="3"/>
</dbReference>
<dbReference type="InterPro" id="IPR006644">
    <property type="entry name" value="Cadg"/>
</dbReference>
<comment type="caution">
    <text evidence="3">The sequence shown here is derived from an EMBL/GenBank/DDBJ whole genome shotgun (WGS) entry which is preliminary data.</text>
</comment>
<keyword evidence="1" id="KW-0472">Membrane</keyword>
<accession>A0AAV8A8G9</accession>
<dbReference type="GO" id="GO:0016020">
    <property type="term" value="C:membrane"/>
    <property type="evidence" value="ECO:0007669"/>
    <property type="project" value="InterPro"/>
</dbReference>
<dbReference type="InterPro" id="IPR013783">
    <property type="entry name" value="Ig-like_fold"/>
</dbReference>
<feature type="transmembrane region" description="Helical" evidence="1">
    <location>
        <begin position="788"/>
        <end position="806"/>
    </location>
</feature>
<evidence type="ECO:0000313" key="3">
    <source>
        <dbReference type="EMBL" id="KAJ3450578.1"/>
    </source>
</evidence>
<evidence type="ECO:0000259" key="2">
    <source>
        <dbReference type="SMART" id="SM00736"/>
    </source>
</evidence>
<organism evidence="3 4">
    <name type="scientific">Anaeramoeba flamelloides</name>
    <dbReference type="NCBI Taxonomy" id="1746091"/>
    <lineage>
        <taxon>Eukaryota</taxon>
        <taxon>Metamonada</taxon>
        <taxon>Anaeramoebidae</taxon>
        <taxon>Anaeramoeba</taxon>
    </lineage>
</organism>
<sequence length="807" mass="92068">MKFMVGSGFSFMIIDFYMKFIISRISKQLNCDGCSANKKGDLLAANSHFPGDQITPSFRKLEDKVVVGVWNSINQDGDNGGVFGSLFEVIGDENDELTRIGSEFPVNTFTLGDQTRPDVSGMITKGSKYYFLVVWENEWNINENGSWCCSIRGQVFRTFNDQSPTPMGEETILVSNHSKKPSVVALHDSDLVFLTYIRFDYGYEIMGSVFNISGTKGNFNPVQVSDQIRINSYTQSHQNRPKVFLMLDQMFGIVWESYGQDEYENGIYLQMYKWTGHGTIITVKVGSERKVNSVSKGDQSHAMAINIDRHQDTHYANRSYTGIVWQSMGGDDGPIGVFLRWGVYDYLEEKFTWISGDMKMNKDDQGDHRNPNIGYFVDEEEEKWFLTVAWQGQDLITYDDSYNTTVMETHVRSIYYDITDPTEIPKKMGNESSVTNSPSFGETPSQIVGITSDRYIVAWQEIGLDYRGYGIAVQLLSGNTLPFLVKSLEHQSVLINSTFNFTIPLGNFRHEVESLNDSLSYTANIANTTYWPDWMHFNETNGNFTGDAPIRCTTVLVIQINATDQCGGSVTGEFNLTLINSAPTLENEISNLELKVGEDFEFIFDEDSFADSEGEDLTYKIASGNETQDLPDWLYFTSSKRKFYGHVPLQCAKTYLIILNASDPCNQNATDNFTMSLVRYPPYVNEAIDDQTVYGEEDFYLQFDIDTFIDPHDDELEYKATLDNDKDLPDWLLFDPGKRTFTGTAPNDNENLLIKLTAINTCEEEISDYFYIKIRYSEEAERNDAKKLSLNLVLFFSFFLYYWVFLF</sequence>
<dbReference type="AlphaFoldDB" id="A0AAV8A8G9"/>
<dbReference type="Proteomes" id="UP001146793">
    <property type="component" value="Unassembled WGS sequence"/>
</dbReference>
<evidence type="ECO:0000256" key="1">
    <source>
        <dbReference type="SAM" id="Phobius"/>
    </source>
</evidence>
<protein>
    <submittedName>
        <fullName evidence="3">Dystroglycan-related</fullName>
    </submittedName>
</protein>